<gene>
    <name evidence="3" type="ORF">K5I21_11645</name>
</gene>
<evidence type="ECO:0000313" key="3">
    <source>
        <dbReference type="EMBL" id="MCK0086513.1"/>
    </source>
</evidence>
<sequence>MITIKNDIKEKKKQRKKYLTPCAAVLLICSLAACAGGGAQKNAGGDAGAARTAETEAGTEENVSKQEAASLTGEETANSAESAKEETQTPVTESRAQDWSALPNPIVDVGSSEDFEAAGLRLWLPANKEWYSDPDYSMIGDKAAQIQFYDEITKSDAIARAAKSEEGDISGIYYVFDDSRKQSWFTKLEDGTKVDITVRVTSENSDVHGVLATWSAGDTSYSLWEDDAWEHLDAVAKMAIEIIKMSDPGRETEQD</sequence>
<organism evidence="3 4">
    <name type="scientific">Clostridium symbiosum</name>
    <name type="common">Bacteroides symbiosus</name>
    <dbReference type="NCBI Taxonomy" id="1512"/>
    <lineage>
        <taxon>Bacteria</taxon>
        <taxon>Bacillati</taxon>
        <taxon>Bacillota</taxon>
        <taxon>Clostridia</taxon>
        <taxon>Lachnospirales</taxon>
        <taxon>Lachnospiraceae</taxon>
        <taxon>Otoolea</taxon>
    </lineage>
</organism>
<dbReference type="Proteomes" id="UP001203136">
    <property type="component" value="Unassembled WGS sequence"/>
</dbReference>
<feature type="chain" id="PRO_5043386255" description="Lipoprotein" evidence="2">
    <location>
        <begin position="36"/>
        <end position="255"/>
    </location>
</feature>
<dbReference type="PROSITE" id="PS51257">
    <property type="entry name" value="PROKAR_LIPOPROTEIN"/>
    <property type="match status" value="1"/>
</dbReference>
<dbReference type="AlphaFoldDB" id="A0AAW5F387"/>
<evidence type="ECO:0000256" key="1">
    <source>
        <dbReference type="SAM" id="MobiDB-lite"/>
    </source>
</evidence>
<comment type="caution">
    <text evidence="3">The sequence shown here is derived from an EMBL/GenBank/DDBJ whole genome shotgun (WGS) entry which is preliminary data.</text>
</comment>
<dbReference type="RefSeq" id="WP_024738330.1">
    <property type="nucleotide sequence ID" value="NZ_JAINVB010000001.1"/>
</dbReference>
<evidence type="ECO:0000313" key="4">
    <source>
        <dbReference type="Proteomes" id="UP001203136"/>
    </source>
</evidence>
<evidence type="ECO:0000256" key="2">
    <source>
        <dbReference type="SAM" id="SignalP"/>
    </source>
</evidence>
<reference evidence="3" key="1">
    <citation type="journal article" date="2022" name="Cell Host Microbe">
        <title>Colonization of the live biotherapeutic product VE303 and modulation of the microbiota and metabolites in healthy volunteers.</title>
        <authorList>
            <person name="Dsouza M."/>
            <person name="Menon R."/>
            <person name="Crossette E."/>
            <person name="Bhattarai S.K."/>
            <person name="Schneider J."/>
            <person name="Kim Y.G."/>
            <person name="Reddy S."/>
            <person name="Caballero S."/>
            <person name="Felix C."/>
            <person name="Cornacchione L."/>
            <person name="Hendrickson J."/>
            <person name="Watson A.R."/>
            <person name="Minot S.S."/>
            <person name="Greenfield N."/>
            <person name="Schopf L."/>
            <person name="Szabady R."/>
            <person name="Patarroyo J."/>
            <person name="Smith W."/>
            <person name="Harrison P."/>
            <person name="Kuijper E.J."/>
            <person name="Kelly C.P."/>
            <person name="Olle B."/>
            <person name="Bobilev D."/>
            <person name="Silber J.L."/>
            <person name="Bucci V."/>
            <person name="Roberts B."/>
            <person name="Faith J."/>
            <person name="Norman J.M."/>
        </authorList>
    </citation>
    <scope>NUCLEOTIDE SEQUENCE</scope>
    <source>
        <strain evidence="3">VE303-04</strain>
    </source>
</reference>
<feature type="compositionally biased region" description="Polar residues" evidence="1">
    <location>
        <begin position="65"/>
        <end position="81"/>
    </location>
</feature>
<feature type="region of interest" description="Disordered" evidence="1">
    <location>
        <begin position="38"/>
        <end position="105"/>
    </location>
</feature>
<proteinExistence type="predicted"/>
<keyword evidence="2" id="KW-0732">Signal</keyword>
<evidence type="ECO:0008006" key="5">
    <source>
        <dbReference type="Google" id="ProtNLM"/>
    </source>
</evidence>
<feature type="signal peptide" evidence="2">
    <location>
        <begin position="1"/>
        <end position="35"/>
    </location>
</feature>
<dbReference type="EMBL" id="JAINVB010000001">
    <property type="protein sequence ID" value="MCK0086513.1"/>
    <property type="molecule type" value="Genomic_DNA"/>
</dbReference>
<protein>
    <recommendedName>
        <fullName evidence="5">Lipoprotein</fullName>
    </recommendedName>
</protein>
<accession>A0AAW5F387</accession>
<name>A0AAW5F387_CLOSY</name>